<dbReference type="OMA" id="QLDYENH"/>
<dbReference type="PANTHER" id="PTHR47251">
    <property type="entry name" value="FINGER DOMAIN PROTEIN, PUTATIVE (AFU_ORTHOLOGUE AFUA_3G04180)-RELATED"/>
    <property type="match status" value="1"/>
</dbReference>
<dbReference type="InterPro" id="IPR036236">
    <property type="entry name" value="Znf_C2H2_sf"/>
</dbReference>
<feature type="compositionally biased region" description="Basic and acidic residues" evidence="2">
    <location>
        <begin position="59"/>
        <end position="78"/>
    </location>
</feature>
<name>A0A8H5ZGU3_COCSA</name>
<evidence type="ECO:0000259" key="3">
    <source>
        <dbReference type="PROSITE" id="PS50157"/>
    </source>
</evidence>
<keyword evidence="1" id="KW-0479">Metal-binding</keyword>
<dbReference type="PROSITE" id="PS00028">
    <property type="entry name" value="ZINC_FINGER_C2H2_1"/>
    <property type="match status" value="1"/>
</dbReference>
<gene>
    <name evidence="4" type="ORF">GGP41_010092</name>
</gene>
<dbReference type="PANTHER" id="PTHR47251:SF1">
    <property type="entry name" value="FINGER DOMAIN PROTEIN, PUTATIVE (AFU_ORTHOLOGUE AFUA_3G04180)-RELATED"/>
    <property type="match status" value="1"/>
</dbReference>
<sequence>MPPRNNPLPAAVRLFNCTICDKGYPRQLDYENHLRSYDHNHRQRLADMKKLTASNEGESSTKPKQSLDMRSIDVENANKKPGVGSRFTKIGGGGGAAAAGSRFKKVGVAVGGKEKEVGSEAVEAKKEEEATKAEAKIQEPVVAATAPAAVPSSQMDVNKDTIMADEDVGETITWEEYDFTKPTGCDHTSCPGCKTDGIWSGEWVAVSGT</sequence>
<evidence type="ECO:0000313" key="5">
    <source>
        <dbReference type="Proteomes" id="UP000624244"/>
    </source>
</evidence>
<keyword evidence="1" id="KW-0862">Zinc</keyword>
<dbReference type="GO" id="GO:0008270">
    <property type="term" value="F:zinc ion binding"/>
    <property type="evidence" value="ECO:0007669"/>
    <property type="project" value="UniProtKB-KW"/>
</dbReference>
<evidence type="ECO:0000256" key="1">
    <source>
        <dbReference type="PROSITE-ProRule" id="PRU00042"/>
    </source>
</evidence>
<organism evidence="4 5">
    <name type="scientific">Cochliobolus sativus</name>
    <name type="common">Common root rot and spot blotch fungus</name>
    <name type="synonym">Bipolaris sorokiniana</name>
    <dbReference type="NCBI Taxonomy" id="45130"/>
    <lineage>
        <taxon>Eukaryota</taxon>
        <taxon>Fungi</taxon>
        <taxon>Dikarya</taxon>
        <taxon>Ascomycota</taxon>
        <taxon>Pezizomycotina</taxon>
        <taxon>Dothideomycetes</taxon>
        <taxon>Pleosporomycetidae</taxon>
        <taxon>Pleosporales</taxon>
        <taxon>Pleosporineae</taxon>
        <taxon>Pleosporaceae</taxon>
        <taxon>Bipolaris</taxon>
    </lineage>
</organism>
<proteinExistence type="predicted"/>
<reference evidence="4" key="1">
    <citation type="submission" date="2019-11" db="EMBL/GenBank/DDBJ databases">
        <title>Bipolaris sorokiniana Genome sequencing.</title>
        <authorList>
            <person name="Wang H."/>
        </authorList>
    </citation>
    <scope>NUCLEOTIDE SEQUENCE</scope>
</reference>
<dbReference type="EMBL" id="WNKQ01000010">
    <property type="protein sequence ID" value="KAF5849027.1"/>
    <property type="molecule type" value="Genomic_DNA"/>
</dbReference>
<feature type="region of interest" description="Disordered" evidence="2">
    <location>
        <begin position="49"/>
        <end position="99"/>
    </location>
</feature>
<dbReference type="Proteomes" id="UP000624244">
    <property type="component" value="Unassembled WGS sequence"/>
</dbReference>
<comment type="caution">
    <text evidence="4">The sequence shown here is derived from an EMBL/GenBank/DDBJ whole genome shotgun (WGS) entry which is preliminary data.</text>
</comment>
<dbReference type="PROSITE" id="PS50157">
    <property type="entry name" value="ZINC_FINGER_C2H2_2"/>
    <property type="match status" value="1"/>
</dbReference>
<feature type="domain" description="C2H2-type" evidence="3">
    <location>
        <begin position="15"/>
        <end position="44"/>
    </location>
</feature>
<protein>
    <recommendedName>
        <fullName evidence="3">C2H2-type domain-containing protein</fullName>
    </recommendedName>
</protein>
<dbReference type="InterPro" id="IPR013087">
    <property type="entry name" value="Znf_C2H2_type"/>
</dbReference>
<accession>A0A8H5ZGU3</accession>
<evidence type="ECO:0000256" key="2">
    <source>
        <dbReference type="SAM" id="MobiDB-lite"/>
    </source>
</evidence>
<dbReference type="AlphaFoldDB" id="A0A8H5ZGU3"/>
<evidence type="ECO:0000313" key="4">
    <source>
        <dbReference type="EMBL" id="KAF5849027.1"/>
    </source>
</evidence>
<keyword evidence="1" id="KW-0863">Zinc-finger</keyword>
<dbReference type="SUPFAM" id="SSF57667">
    <property type="entry name" value="beta-beta-alpha zinc fingers"/>
    <property type="match status" value="1"/>
</dbReference>